<dbReference type="GO" id="GO:0005634">
    <property type="term" value="C:nucleus"/>
    <property type="evidence" value="ECO:0007669"/>
    <property type="project" value="UniProtKB-SubCell"/>
</dbReference>
<dbReference type="OrthoDB" id="39175at2759"/>
<dbReference type="EMBL" id="CP089277">
    <property type="protein sequence ID" value="USP78337.1"/>
    <property type="molecule type" value="Genomic_DNA"/>
</dbReference>
<dbReference type="CDD" id="cd12148">
    <property type="entry name" value="fungal_TF_MHR"/>
    <property type="match status" value="1"/>
</dbReference>
<dbReference type="InterPro" id="IPR050987">
    <property type="entry name" value="AtrR-like"/>
</dbReference>
<evidence type="ECO:0008006" key="9">
    <source>
        <dbReference type="Google" id="ProtNLM"/>
    </source>
</evidence>
<dbReference type="InterPro" id="IPR001138">
    <property type="entry name" value="Zn2Cys6_DnaBD"/>
</dbReference>
<dbReference type="GO" id="GO:0008270">
    <property type="term" value="F:zinc ion binding"/>
    <property type="evidence" value="ECO:0007669"/>
    <property type="project" value="InterPro"/>
</dbReference>
<keyword evidence="3" id="KW-0238">DNA-binding</keyword>
<keyword evidence="5" id="KW-0539">Nucleus</keyword>
<protein>
    <recommendedName>
        <fullName evidence="9">Zn(2)-C6 fungal-type domain-containing protein</fullName>
    </recommendedName>
</protein>
<dbReference type="GO" id="GO:0003677">
    <property type="term" value="F:DNA binding"/>
    <property type="evidence" value="ECO:0007669"/>
    <property type="project" value="UniProtKB-KW"/>
</dbReference>
<evidence type="ECO:0000256" key="2">
    <source>
        <dbReference type="ARBA" id="ARBA00023015"/>
    </source>
</evidence>
<evidence type="ECO:0000313" key="8">
    <source>
        <dbReference type="Proteomes" id="UP001056012"/>
    </source>
</evidence>
<proteinExistence type="predicted"/>
<evidence type="ECO:0000256" key="5">
    <source>
        <dbReference type="ARBA" id="ARBA00023242"/>
    </source>
</evidence>
<dbReference type="InterPro" id="IPR036864">
    <property type="entry name" value="Zn2-C6_fun-type_DNA-bd_sf"/>
</dbReference>
<reference evidence="7" key="1">
    <citation type="submission" date="2021-12" db="EMBL/GenBank/DDBJ databases">
        <title>Curvularia clavata genome.</title>
        <authorList>
            <person name="Cao Y."/>
        </authorList>
    </citation>
    <scope>NUCLEOTIDE SEQUENCE</scope>
    <source>
        <strain evidence="7">Yc1106</strain>
    </source>
</reference>
<comment type="subcellular location">
    <subcellularLocation>
        <location evidence="1">Nucleus</location>
    </subcellularLocation>
</comment>
<dbReference type="PANTHER" id="PTHR46910:SF37">
    <property type="entry name" value="ZN(II)2CYS6 TRANSCRIPTION FACTOR (EUROFUNG)"/>
    <property type="match status" value="1"/>
</dbReference>
<organism evidence="7 8">
    <name type="scientific">Curvularia clavata</name>
    <dbReference type="NCBI Taxonomy" id="95742"/>
    <lineage>
        <taxon>Eukaryota</taxon>
        <taxon>Fungi</taxon>
        <taxon>Dikarya</taxon>
        <taxon>Ascomycota</taxon>
        <taxon>Pezizomycotina</taxon>
        <taxon>Dothideomycetes</taxon>
        <taxon>Pleosporomycetidae</taxon>
        <taxon>Pleosporales</taxon>
        <taxon>Pleosporineae</taxon>
        <taxon>Pleosporaceae</taxon>
        <taxon>Curvularia</taxon>
    </lineage>
</organism>
<name>A0A9Q9DT25_CURCL</name>
<evidence type="ECO:0000313" key="7">
    <source>
        <dbReference type="EMBL" id="USP78337.1"/>
    </source>
</evidence>
<sequence>MPEENWVAHGGVPACDLCHARKGRQQRLAEAVVAQQPRRSGAPVTTTNYSQVKCDRKEPCANCVAAKAECLRNRHKRVPRPKVRTCFHLLRVLLAIGHYLSDIALYSDDKIQALVQRLSSLENTLHSTHRSPSSIHEAEVVTNSVKTSPEGIPDRPAKRKRTTSSQEAPMAPTTPEVDNASQTANEARLHITKELSTNGLLSGHQRSVLETAISFVDQLTHAPVQNLKDRSTFDKSMHISTDLSQREIFNVTIGNQFKVQFDTGVRYHTIDHIPPKAVERIALALMAGTADEKTLNLYKVVIHFQAAAIIYTSQLQGTQSTAMQKHIQQMEYDHIIAALTALDNVSFMTAPSLILVQALVTGAIMMQIIGNPAQCWELTAHASRTIIALGYHQIDKMVPETDEEREIYASVAHCAELDSAMSLLLLRPRSLPKFQIKIHDLLRADPSTPMSTLEMIAVQDRILDLTLPSTTKRSPSVLKEEIAQLRAQMKEIHGLIEKERQLHLMDSRTDSLIHCKSLEFKYFSLLTSVHRLSPTVTTNYIEREECLQCARKALECVKVIEQLARGLDHFIEGYDPYLSWTMLSHPLCPFFVVFCNVVGTSDAQDFKLLEDVIDSISSLVTENKYVNRLHRLCSTLLGLCKPLVQNPSAQNQVRQAAATGPLTAYSTTMPFDHGSEILPSSGGDPTNGMMASSWNDDMMWQLFQSQPSLDWFNADILDPSWDVGHGA</sequence>
<dbReference type="AlphaFoldDB" id="A0A9Q9DT25"/>
<keyword evidence="4" id="KW-0804">Transcription</keyword>
<dbReference type="Gene3D" id="4.10.240.10">
    <property type="entry name" value="Zn(2)-C6 fungal-type DNA-binding domain"/>
    <property type="match status" value="1"/>
</dbReference>
<dbReference type="Proteomes" id="UP001056012">
    <property type="component" value="Chromosome 4"/>
</dbReference>
<keyword evidence="8" id="KW-1185">Reference proteome</keyword>
<dbReference type="CDD" id="cd00067">
    <property type="entry name" value="GAL4"/>
    <property type="match status" value="1"/>
</dbReference>
<dbReference type="GO" id="GO:0000981">
    <property type="term" value="F:DNA-binding transcription factor activity, RNA polymerase II-specific"/>
    <property type="evidence" value="ECO:0007669"/>
    <property type="project" value="InterPro"/>
</dbReference>
<dbReference type="VEuPathDB" id="FungiDB:yc1106_05611"/>
<evidence type="ECO:0000256" key="4">
    <source>
        <dbReference type="ARBA" id="ARBA00023163"/>
    </source>
</evidence>
<accession>A0A9Q9DT25</accession>
<gene>
    <name evidence="7" type="ORF">yc1106_05611</name>
</gene>
<evidence type="ECO:0000256" key="6">
    <source>
        <dbReference type="SAM" id="MobiDB-lite"/>
    </source>
</evidence>
<keyword evidence="2" id="KW-0805">Transcription regulation</keyword>
<feature type="region of interest" description="Disordered" evidence="6">
    <location>
        <begin position="126"/>
        <end position="183"/>
    </location>
</feature>
<dbReference type="PANTHER" id="PTHR46910">
    <property type="entry name" value="TRANSCRIPTION FACTOR PDR1"/>
    <property type="match status" value="1"/>
</dbReference>
<evidence type="ECO:0000256" key="3">
    <source>
        <dbReference type="ARBA" id="ARBA00023125"/>
    </source>
</evidence>
<evidence type="ECO:0000256" key="1">
    <source>
        <dbReference type="ARBA" id="ARBA00004123"/>
    </source>
</evidence>